<protein>
    <recommendedName>
        <fullName evidence="6">Required for respiratory growth protein 7, mitochondrial</fullName>
    </recommendedName>
</protein>
<evidence type="ECO:0000256" key="3">
    <source>
        <dbReference type="SAM" id="MobiDB-lite"/>
    </source>
</evidence>
<evidence type="ECO:0000313" key="4">
    <source>
        <dbReference type="EMBL" id="KAJ9607139.1"/>
    </source>
</evidence>
<dbReference type="PANTHER" id="PTHR28133:SF1">
    <property type="entry name" value="REQUIRED FOR RESPIRATORY GROWTH PROTEIN 7, MITOCHONDRIAL"/>
    <property type="match status" value="1"/>
</dbReference>
<keyword evidence="2" id="KW-0496">Mitochondrion</keyword>
<reference evidence="4" key="1">
    <citation type="submission" date="2022-10" db="EMBL/GenBank/DDBJ databases">
        <title>Culturing micro-colonial fungi from biological soil crusts in the Mojave desert and describing Neophaeococcomyces mojavensis, and introducing the new genera and species Taxawa tesnikishii.</title>
        <authorList>
            <person name="Kurbessoian T."/>
            <person name="Stajich J.E."/>
        </authorList>
    </citation>
    <scope>NUCLEOTIDE SEQUENCE</scope>
    <source>
        <strain evidence="4">TK_41</strain>
    </source>
</reference>
<feature type="compositionally biased region" description="Polar residues" evidence="3">
    <location>
        <begin position="248"/>
        <end position="259"/>
    </location>
</feature>
<dbReference type="GO" id="GO:0005739">
    <property type="term" value="C:mitochondrion"/>
    <property type="evidence" value="ECO:0007669"/>
    <property type="project" value="UniProtKB-SubCell"/>
</dbReference>
<keyword evidence="5" id="KW-1185">Reference proteome</keyword>
<feature type="region of interest" description="Disordered" evidence="3">
    <location>
        <begin position="76"/>
        <end position="111"/>
    </location>
</feature>
<evidence type="ECO:0000313" key="5">
    <source>
        <dbReference type="Proteomes" id="UP001172673"/>
    </source>
</evidence>
<gene>
    <name evidence="4" type="ORF">H2200_008211</name>
</gene>
<dbReference type="EMBL" id="JAPDRK010000012">
    <property type="protein sequence ID" value="KAJ9607139.1"/>
    <property type="molecule type" value="Genomic_DNA"/>
</dbReference>
<dbReference type="Pfam" id="PF10356">
    <property type="entry name" value="RRG7"/>
    <property type="match status" value="1"/>
</dbReference>
<comment type="caution">
    <text evidence="4">The sequence shown here is derived from an EMBL/GenBank/DDBJ whole genome shotgun (WGS) entry which is preliminary data.</text>
</comment>
<feature type="compositionally biased region" description="Polar residues" evidence="3">
    <location>
        <begin position="324"/>
        <end position="340"/>
    </location>
</feature>
<evidence type="ECO:0000256" key="1">
    <source>
        <dbReference type="ARBA" id="ARBA00004173"/>
    </source>
</evidence>
<comment type="subcellular location">
    <subcellularLocation>
        <location evidence="1">Mitochondrion</location>
    </subcellularLocation>
</comment>
<evidence type="ECO:0008006" key="6">
    <source>
        <dbReference type="Google" id="ProtNLM"/>
    </source>
</evidence>
<feature type="region of interest" description="Disordered" evidence="3">
    <location>
        <begin position="239"/>
        <end position="268"/>
    </location>
</feature>
<sequence>MLSRHCFWRSRGHCKSSLWVKPNARNASLRAVGRQSNTFCKQPFGLSNNTHRTRWFSQTTISRKQGTELEHDVLSYNVTPGPSSPQSSPKPSPLDVSSQHTSLHSFQAHSRRTGLSTTSTVYTGTSYEYLTQSTLRPYGFDLYRVGGRGDRGVDLIGIWRIPLLASSGQWKERDKTHIQRNYESASELDVYETQAFKVLVQCKRLVGKSAKIGPHLIRELDGAVRGARSAALFDAVFAPRSTGEENDQAGSDSEAQIENTPAGPALGVLVSTKPATKGVVDSMRRSSRGLVWIMMEEITDKLSEPGTAFEEEGQDGLALEPTPGESQSDPDLVNEESTATSSPAILDLRGHVKQVLWNQAARDLGLEGVDVVKRYDSNGREEVVLMRGDRVWG</sequence>
<name>A0AA38X5Q1_9EURO</name>
<feature type="compositionally biased region" description="Low complexity" evidence="3">
    <location>
        <begin position="80"/>
        <end position="89"/>
    </location>
</feature>
<dbReference type="PANTHER" id="PTHR28133">
    <property type="entry name" value="REQUIRED FOR RESPIRATORY GROWTH PROTEIN 7, MITOCHONDRIAL"/>
    <property type="match status" value="1"/>
</dbReference>
<dbReference type="AlphaFoldDB" id="A0AA38X5Q1"/>
<evidence type="ECO:0000256" key="2">
    <source>
        <dbReference type="ARBA" id="ARBA00023128"/>
    </source>
</evidence>
<organism evidence="4 5">
    <name type="scientific">Cladophialophora chaetospira</name>
    <dbReference type="NCBI Taxonomy" id="386627"/>
    <lineage>
        <taxon>Eukaryota</taxon>
        <taxon>Fungi</taxon>
        <taxon>Dikarya</taxon>
        <taxon>Ascomycota</taxon>
        <taxon>Pezizomycotina</taxon>
        <taxon>Eurotiomycetes</taxon>
        <taxon>Chaetothyriomycetidae</taxon>
        <taxon>Chaetothyriales</taxon>
        <taxon>Herpotrichiellaceae</taxon>
        <taxon>Cladophialophora</taxon>
    </lineage>
</organism>
<dbReference type="Proteomes" id="UP001172673">
    <property type="component" value="Unassembled WGS sequence"/>
</dbReference>
<dbReference type="InterPro" id="IPR018828">
    <property type="entry name" value="RRG7"/>
</dbReference>
<feature type="compositionally biased region" description="Polar residues" evidence="3">
    <location>
        <begin position="95"/>
        <end position="108"/>
    </location>
</feature>
<feature type="region of interest" description="Disordered" evidence="3">
    <location>
        <begin position="302"/>
        <end position="340"/>
    </location>
</feature>
<accession>A0AA38X5Q1</accession>
<proteinExistence type="predicted"/>